<evidence type="ECO:0000313" key="2">
    <source>
        <dbReference type="Proteomes" id="UP000002518"/>
    </source>
</evidence>
<gene>
    <name evidence="1" type="ordered locus">APE_0024.1</name>
</gene>
<accession>Q9YG77</accession>
<protein>
    <submittedName>
        <fullName evidence="1">Uncharacterized protein</fullName>
    </submittedName>
</protein>
<organism evidence="1 2">
    <name type="scientific">Aeropyrum pernix (strain ATCC 700893 / DSM 11879 / JCM 9820 / NBRC 100138 / K1)</name>
    <dbReference type="NCBI Taxonomy" id="272557"/>
    <lineage>
        <taxon>Archaea</taxon>
        <taxon>Thermoproteota</taxon>
        <taxon>Thermoprotei</taxon>
        <taxon>Desulfurococcales</taxon>
        <taxon>Desulfurococcaceae</taxon>
        <taxon>Aeropyrum</taxon>
    </lineage>
</organism>
<reference evidence="1 2" key="1">
    <citation type="journal article" date="1999" name="DNA Res.">
        <title>Complete genome sequence of an aerobic hyper-thermophilic crenarchaeon, Aeropyrum pernix K1.</title>
        <authorList>
            <person name="Kawarabayasi Y."/>
            <person name="Hino Y."/>
            <person name="Horikawa H."/>
            <person name="Yamazaki S."/>
            <person name="Haikawa Y."/>
            <person name="Jin-no K."/>
            <person name="Takahashi M."/>
            <person name="Sekine M."/>
            <person name="Baba S."/>
            <person name="Ankai A."/>
            <person name="Kosugi H."/>
            <person name="Hosoyama A."/>
            <person name="Fukui S."/>
            <person name="Nagai Y."/>
            <person name="Nishijima K."/>
            <person name="Nakazawa H."/>
            <person name="Takamiya M."/>
            <person name="Masuda S."/>
            <person name="Funahashi T."/>
            <person name="Tanaka T."/>
            <person name="Kudoh Y."/>
            <person name="Yamazaki J."/>
            <person name="Kushida N."/>
            <person name="Oguchi A."/>
            <person name="Aoki K."/>
            <person name="Kubota K."/>
            <person name="Nakamura Y."/>
            <person name="Nomura N."/>
            <person name="Sako Y."/>
            <person name="Kikuchi H."/>
        </authorList>
    </citation>
    <scope>NUCLEOTIDE SEQUENCE [LARGE SCALE GENOMIC DNA]</scope>
    <source>
        <strain evidence="2">ATCC 700893 / DSM 11879 / JCM 9820 / NBRC 100138 / K1</strain>
    </source>
</reference>
<keyword evidence="2" id="KW-1185">Reference proteome</keyword>
<dbReference type="RefSeq" id="WP_010865437.1">
    <property type="nucleotide sequence ID" value="NC_000854.2"/>
</dbReference>
<dbReference type="STRING" id="272557.APE_0024.1"/>
<dbReference type="AlphaFoldDB" id="Q9YG77"/>
<dbReference type="KEGG" id="ape:APE_0024.1"/>
<dbReference type="GeneID" id="1445590"/>
<dbReference type="EnsemblBacteria" id="BAA78933">
    <property type="protein sequence ID" value="BAA78933"/>
    <property type="gene ID" value="APE_0024.1"/>
</dbReference>
<dbReference type="Proteomes" id="UP000002518">
    <property type="component" value="Chromosome"/>
</dbReference>
<sequence>MIIGLADGRFGLRFRGIFSKISEKKVAADIILLKLSRYSAEHLRLYGRVYAVDPDKVKSRARNDELSLLADKLLSSIENYSVKAVLVSDGRQSIMVYHDGGVLKALNIRLPFIPLFQRTVLKWIAEVYGSVL</sequence>
<dbReference type="PIR" id="C72754">
    <property type="entry name" value="C72754"/>
</dbReference>
<proteinExistence type="predicted"/>
<dbReference type="EMBL" id="BA000002">
    <property type="protein sequence ID" value="BAA78933.2"/>
    <property type="molecule type" value="Genomic_DNA"/>
</dbReference>
<name>Q9YG77_AERPE</name>
<evidence type="ECO:0000313" key="1">
    <source>
        <dbReference type="EMBL" id="BAA78933.2"/>
    </source>
</evidence>